<evidence type="ECO:0000256" key="1">
    <source>
        <dbReference type="ARBA" id="ARBA00022737"/>
    </source>
</evidence>
<feature type="compositionally biased region" description="Low complexity" evidence="3">
    <location>
        <begin position="696"/>
        <end position="709"/>
    </location>
</feature>
<feature type="coiled-coil region" evidence="2">
    <location>
        <begin position="317"/>
        <end position="344"/>
    </location>
</feature>
<feature type="region of interest" description="Disordered" evidence="3">
    <location>
        <begin position="681"/>
        <end position="953"/>
    </location>
</feature>
<reference evidence="7" key="1">
    <citation type="submission" date="2025-08" db="UniProtKB">
        <authorList>
            <consortium name="RefSeq"/>
        </authorList>
    </citation>
    <scope>IDENTIFICATION</scope>
    <source>
        <strain evidence="7">Airmid</strain>
    </source>
</reference>
<dbReference type="PROSITE" id="PS01159">
    <property type="entry name" value="WW_DOMAIN_1"/>
    <property type="match status" value="1"/>
</dbReference>
<dbReference type="InterPro" id="IPR001202">
    <property type="entry name" value="WW_dom"/>
</dbReference>
<dbReference type="CTD" id="33513"/>
<feature type="compositionally biased region" description="Basic residues" evidence="3">
    <location>
        <begin position="901"/>
        <end position="912"/>
    </location>
</feature>
<dbReference type="Gene3D" id="1.10.10.440">
    <property type="entry name" value="FF domain"/>
    <property type="match status" value="5"/>
</dbReference>
<feature type="compositionally biased region" description="Polar residues" evidence="3">
    <location>
        <begin position="193"/>
        <end position="219"/>
    </location>
</feature>
<dbReference type="SMART" id="SM00456">
    <property type="entry name" value="WW"/>
    <property type="match status" value="2"/>
</dbReference>
<keyword evidence="6" id="KW-1185">Reference proteome</keyword>
<organism evidence="6 7">
    <name type="scientific">Dermatophagoides pteronyssinus</name>
    <name type="common">European house dust mite</name>
    <dbReference type="NCBI Taxonomy" id="6956"/>
    <lineage>
        <taxon>Eukaryota</taxon>
        <taxon>Metazoa</taxon>
        <taxon>Ecdysozoa</taxon>
        <taxon>Arthropoda</taxon>
        <taxon>Chelicerata</taxon>
        <taxon>Arachnida</taxon>
        <taxon>Acari</taxon>
        <taxon>Acariformes</taxon>
        <taxon>Sarcoptiformes</taxon>
        <taxon>Astigmata</taxon>
        <taxon>Psoroptidia</taxon>
        <taxon>Analgoidea</taxon>
        <taxon>Pyroglyphidae</taxon>
        <taxon>Dermatophagoidinae</taxon>
        <taxon>Dermatophagoides</taxon>
    </lineage>
</organism>
<evidence type="ECO:0000256" key="2">
    <source>
        <dbReference type="SAM" id="Coils"/>
    </source>
</evidence>
<accession>A0A6P6Y832</accession>
<dbReference type="InParanoid" id="A0A6P6Y832"/>
<dbReference type="PANTHER" id="PTHR11864:SF0">
    <property type="entry name" value="PRP40 PRE-MRNA PROCESSING FACTOR 40 HOMOLOG A (YEAST)"/>
    <property type="match status" value="1"/>
</dbReference>
<dbReference type="InterPro" id="IPR036517">
    <property type="entry name" value="FF_domain_sf"/>
</dbReference>
<dbReference type="FunFam" id="1.10.10.440:FF:000002">
    <property type="entry name" value="pre-mRNA-processing factor 40 homolog A isoform X1"/>
    <property type="match status" value="1"/>
</dbReference>
<feature type="compositionally biased region" description="Low complexity" evidence="3">
    <location>
        <begin position="223"/>
        <end position="235"/>
    </location>
</feature>
<dbReference type="KEGG" id="dpte:113795601"/>
<dbReference type="GO" id="GO:0005685">
    <property type="term" value="C:U1 snRNP"/>
    <property type="evidence" value="ECO:0007669"/>
    <property type="project" value="TreeGrafter"/>
</dbReference>
<feature type="domain" description="FF" evidence="5">
    <location>
        <begin position="264"/>
        <end position="318"/>
    </location>
</feature>
<evidence type="ECO:0000313" key="6">
    <source>
        <dbReference type="Proteomes" id="UP000515146"/>
    </source>
</evidence>
<feature type="compositionally biased region" description="Low complexity" evidence="3">
    <location>
        <begin position="807"/>
        <end position="826"/>
    </location>
</feature>
<feature type="compositionally biased region" description="Basic residues" evidence="3">
    <location>
        <begin position="856"/>
        <end position="876"/>
    </location>
</feature>
<feature type="domain" description="FF" evidence="5">
    <location>
        <begin position="398"/>
        <end position="458"/>
    </location>
</feature>
<feature type="compositionally biased region" description="Basic residues" evidence="3">
    <location>
        <begin position="751"/>
        <end position="760"/>
    </location>
</feature>
<dbReference type="InterPro" id="IPR039726">
    <property type="entry name" value="Prp40-like"/>
</dbReference>
<feature type="domain" description="WW" evidence="4">
    <location>
        <begin position="131"/>
        <end position="159"/>
    </location>
</feature>
<feature type="domain" description="WW" evidence="4">
    <location>
        <begin position="91"/>
        <end position="118"/>
    </location>
</feature>
<keyword evidence="2" id="KW-0175">Coiled coil</keyword>
<dbReference type="RefSeq" id="XP_027201598.1">
    <property type="nucleotide sequence ID" value="XM_027345797.1"/>
</dbReference>
<dbReference type="Proteomes" id="UP000515146">
    <property type="component" value="Unplaced"/>
</dbReference>
<dbReference type="PROSITE" id="PS51676">
    <property type="entry name" value="FF"/>
    <property type="match status" value="3"/>
</dbReference>
<dbReference type="InterPro" id="IPR036020">
    <property type="entry name" value="WW_dom_sf"/>
</dbReference>
<feature type="compositionally biased region" description="Low complexity" evidence="3">
    <location>
        <begin position="840"/>
        <end position="855"/>
    </location>
</feature>
<dbReference type="PANTHER" id="PTHR11864">
    <property type="entry name" value="PRE-MRNA-PROCESSING PROTEIN PRP40"/>
    <property type="match status" value="1"/>
</dbReference>
<evidence type="ECO:0000313" key="7">
    <source>
        <dbReference type="RefSeq" id="XP_027201598.1"/>
    </source>
</evidence>
<protein>
    <submittedName>
        <fullName evidence="7">Pre-mRNA-processing factor 40 homolog B-like</fullName>
    </submittedName>
</protein>
<dbReference type="Pfam" id="PF01846">
    <property type="entry name" value="FF"/>
    <property type="match status" value="3"/>
</dbReference>
<keyword evidence="1" id="KW-0677">Repeat</keyword>
<dbReference type="Gene3D" id="2.20.70.10">
    <property type="match status" value="2"/>
</dbReference>
<dbReference type="FunCoup" id="A0A6P6Y832">
    <property type="interactions" value="2012"/>
</dbReference>
<feature type="compositionally biased region" description="Basic and acidic residues" evidence="3">
    <location>
        <begin position="729"/>
        <end position="750"/>
    </location>
</feature>
<dbReference type="PROSITE" id="PS50020">
    <property type="entry name" value="WW_DOMAIN_2"/>
    <property type="match status" value="2"/>
</dbReference>
<gene>
    <name evidence="7" type="primary">LOC113795601</name>
</gene>
<dbReference type="AlphaFoldDB" id="A0A6P6Y832"/>
<feature type="compositionally biased region" description="Polar residues" evidence="3">
    <location>
        <begin position="176"/>
        <end position="185"/>
    </location>
</feature>
<feature type="domain" description="FF" evidence="5">
    <location>
        <begin position="478"/>
        <end position="540"/>
    </location>
</feature>
<dbReference type="OrthoDB" id="187617at2759"/>
<feature type="compositionally biased region" description="Polar residues" evidence="3">
    <location>
        <begin position="236"/>
        <end position="246"/>
    </location>
</feature>
<feature type="compositionally biased region" description="Low complexity" evidence="3">
    <location>
        <begin position="920"/>
        <end position="945"/>
    </location>
</feature>
<dbReference type="GO" id="GO:0071004">
    <property type="term" value="C:U2-type prespliceosome"/>
    <property type="evidence" value="ECO:0007669"/>
    <property type="project" value="TreeGrafter"/>
</dbReference>
<proteinExistence type="predicted"/>
<dbReference type="FunFam" id="1.10.10.440:FF:000003">
    <property type="entry name" value="Pre-mRNA processing factor 40 homolog A"/>
    <property type="match status" value="1"/>
</dbReference>
<feature type="compositionally biased region" description="Polar residues" evidence="3">
    <location>
        <begin position="719"/>
        <end position="728"/>
    </location>
</feature>
<dbReference type="SUPFAM" id="SSF51045">
    <property type="entry name" value="WW domain"/>
    <property type="match status" value="2"/>
</dbReference>
<dbReference type="GO" id="GO:0045292">
    <property type="term" value="P:mRNA cis splicing, via spliceosome"/>
    <property type="evidence" value="ECO:0007669"/>
    <property type="project" value="InterPro"/>
</dbReference>
<dbReference type="InterPro" id="IPR002713">
    <property type="entry name" value="FF_domain"/>
</dbReference>
<feature type="coiled-coil region" evidence="2">
    <location>
        <begin position="593"/>
        <end position="624"/>
    </location>
</feature>
<evidence type="ECO:0000256" key="3">
    <source>
        <dbReference type="SAM" id="MobiDB-lite"/>
    </source>
</evidence>
<dbReference type="Pfam" id="PF00397">
    <property type="entry name" value="WW"/>
    <property type="match status" value="2"/>
</dbReference>
<dbReference type="SUPFAM" id="SSF81698">
    <property type="entry name" value="FF domain"/>
    <property type="match status" value="5"/>
</dbReference>
<dbReference type="Pfam" id="PF25432">
    <property type="entry name" value="FF_PRPF40A"/>
    <property type="match status" value="1"/>
</dbReference>
<name>A0A6P6Y832_DERPT</name>
<feature type="compositionally biased region" description="Basic residues" evidence="3">
    <location>
        <begin position="681"/>
        <end position="695"/>
    </location>
</feature>
<sequence>MQNPSGGFPPFPSIIMPNVVASSSSSSSNSAATMIPGQPSIIPAFLPATNFHPFSLTGIPMPPPPTIATATPAPILPIPPIISSPLNNNNWVEYKTPDGQPYYYNTITKQTLWEKPDELKNNIERLIDQCPWKEYKTEDGQIYYHNIITKSSSWTIPKELDDLKQRLSSTSSSSSNDKPATSESNDSNEKTIEQQQQIDNQTSESINENNDQTSNNNVEKQFDNSNSNDSNDDNSGLISETTTPKSDSLPESIPPTTTTKQPSKSDLLEIFKDILREKNISSNASWENTLKIVGNDIRFEKFRSHPERKQFFNAYKTQRSKEEKEEMKNKIRRAKEQLAQFLRRTDRMNSMIRYRHACELFRDHEHWKIVPENDRREIFEDAVAELSRKERNEAKQLRKRNMSVLSEILDSMPKITFNTTWQQAQQLLLDNQTFADDSQLLNMDKEDALIVFERHIRQLESEEAEEKLRTKRIQERQKRLNRELFIQFLDELHASGKLNSLSKWSILYSEISSDIRFDSMLSQPLSGSTPLDLFKFYVDDLKARYEDEKIIIKDILQKASTDFVMTPNTEFSEFVTVLSKDTRSAKLDSGNVKLMHEKLLEKEREKYREKRREENKQRKRLESIFLDMLSRLSPPLDENSKWSEIRPLICTKDAFMLITDENERLSIFERAINSIVESCSHHHNHKSGHRHHHHQQPQQQHCRSSSRHNSLSKNMDIVDQQQHGNKQQLGKEMEKDNKKNKYSKNQEKLKSHQSRNRHKHHGDEHRKQSSLSRCSSIESNESIGGGGARDDGLSVDGSDSPISMAESSSSTSSSSSSSSTSSSSSSLRSILNDNGDDDGQYQQQQRIDQSQNNRNLRQKHSSHSKSDHRHHHRGHRLTTNDSRSPSPLPPPSSSSATASIKHYHHHHHHSRSRSPMINHQQQQQKRISSSSSSYHRRSTSISPTRSRTKRFKNTSEFDDNDLVVGSSKSKRNRIEKRYVDDNDSIPTDIVNVNVNVVGNGLDNNLEELEKQRKLLLKQLENST</sequence>
<feature type="region of interest" description="Disordered" evidence="3">
    <location>
        <begin position="165"/>
        <end position="264"/>
    </location>
</feature>
<evidence type="ECO:0000259" key="4">
    <source>
        <dbReference type="PROSITE" id="PS50020"/>
    </source>
</evidence>
<dbReference type="OMA" id="RDEIFQD"/>
<dbReference type="SMART" id="SM00441">
    <property type="entry name" value="FF"/>
    <property type="match status" value="4"/>
</dbReference>
<dbReference type="CDD" id="cd00201">
    <property type="entry name" value="WW"/>
    <property type="match status" value="2"/>
</dbReference>
<evidence type="ECO:0000259" key="5">
    <source>
        <dbReference type="PROSITE" id="PS51676"/>
    </source>
</evidence>
<dbReference type="GO" id="GO:0003723">
    <property type="term" value="F:RNA binding"/>
    <property type="evidence" value="ECO:0007669"/>
    <property type="project" value="TreeGrafter"/>
</dbReference>